<name>A0A9E7KTD2_9LILI</name>
<dbReference type="PANTHER" id="PTHR46137">
    <property type="entry name" value="OS05G0310600 PROTEIN"/>
    <property type="match status" value="1"/>
</dbReference>
<dbReference type="Gene3D" id="3.90.1720.10">
    <property type="entry name" value="endopeptidase domain like (from Nostoc punctiforme)"/>
    <property type="match status" value="1"/>
</dbReference>
<dbReference type="OrthoDB" id="421951at2759"/>
<dbReference type="InterPro" id="IPR007053">
    <property type="entry name" value="LRAT_dom"/>
</dbReference>
<gene>
    <name evidence="2" type="ORF">MUK42_03456</name>
</gene>
<proteinExistence type="predicted"/>
<organism evidence="2 3">
    <name type="scientific">Musa troglodytarum</name>
    <name type="common">fe'i banana</name>
    <dbReference type="NCBI Taxonomy" id="320322"/>
    <lineage>
        <taxon>Eukaryota</taxon>
        <taxon>Viridiplantae</taxon>
        <taxon>Streptophyta</taxon>
        <taxon>Embryophyta</taxon>
        <taxon>Tracheophyta</taxon>
        <taxon>Spermatophyta</taxon>
        <taxon>Magnoliopsida</taxon>
        <taxon>Liliopsida</taxon>
        <taxon>Zingiberales</taxon>
        <taxon>Musaceae</taxon>
        <taxon>Musa</taxon>
    </lineage>
</organism>
<keyword evidence="3" id="KW-1185">Reference proteome</keyword>
<reference evidence="2" key="1">
    <citation type="submission" date="2022-05" db="EMBL/GenBank/DDBJ databases">
        <title>The Musa troglodytarum L. genome provides insights into the mechanism of non-climacteric behaviour and enrichment of carotenoids.</title>
        <authorList>
            <person name="Wang J."/>
        </authorList>
    </citation>
    <scope>NUCLEOTIDE SEQUENCE</scope>
    <source>
        <tissue evidence="2">Leaf</tissue>
    </source>
</reference>
<dbReference type="Proteomes" id="UP001055439">
    <property type="component" value="Chromosome 8"/>
</dbReference>
<dbReference type="AlphaFoldDB" id="A0A9E7KTD2"/>
<dbReference type="EMBL" id="CP097510">
    <property type="protein sequence ID" value="URE31237.1"/>
    <property type="molecule type" value="Genomic_DNA"/>
</dbReference>
<evidence type="ECO:0000313" key="2">
    <source>
        <dbReference type="EMBL" id="URE31237.1"/>
    </source>
</evidence>
<evidence type="ECO:0000313" key="3">
    <source>
        <dbReference type="Proteomes" id="UP001055439"/>
    </source>
</evidence>
<feature type="domain" description="LRAT" evidence="1">
    <location>
        <begin position="20"/>
        <end position="153"/>
    </location>
</feature>
<dbReference type="PANTHER" id="PTHR46137:SF4">
    <property type="entry name" value="PROTEIN LEAD-SENSITIVE 1"/>
    <property type="match status" value="1"/>
</dbReference>
<dbReference type="PROSITE" id="PS51934">
    <property type="entry name" value="LRAT"/>
    <property type="match status" value="1"/>
</dbReference>
<accession>A0A9E7KTD2</accession>
<protein>
    <recommendedName>
        <fullName evidence="1">LRAT domain-containing protein</fullName>
    </recommendedName>
</protein>
<evidence type="ECO:0000259" key="1">
    <source>
        <dbReference type="PROSITE" id="PS51934"/>
    </source>
</evidence>
<sequence>MGLLSNRIGKESLKPGDHIYSWRTAYIYAHHGLYVGDDKVIHFTRGRVAPAPIELSARHAPTNHWSRGSDVFLSQLFPRRRRPIPLRVRRQSCTVSRQGPRWNMHLAASDPSEMVIHRAKYLLNNGFRCYSVFKTNCEDFAIYCKTGLLVAERGVVGQSGQAISIIGGPLAAALSTPFRLITTNVYGMAVTAVGVYCASRYIADISNRIDVVRVPVEELTAGLASGRVRVAEGGNHLALPQRQERR</sequence>
<dbReference type="Pfam" id="PF04970">
    <property type="entry name" value="LRAT"/>
    <property type="match status" value="1"/>
</dbReference>